<dbReference type="Proteomes" id="UP000031036">
    <property type="component" value="Unassembled WGS sequence"/>
</dbReference>
<comment type="caution">
    <text evidence="1">The sequence shown here is derived from an EMBL/GenBank/DDBJ whole genome shotgun (WGS) entry which is preliminary data.</text>
</comment>
<keyword evidence="2" id="KW-1185">Reference proteome</keyword>
<proteinExistence type="predicted"/>
<dbReference type="AlphaFoldDB" id="A0A0B2V1X0"/>
<protein>
    <submittedName>
        <fullName evidence="1">Uncharacterized protein</fullName>
    </submittedName>
</protein>
<evidence type="ECO:0000313" key="2">
    <source>
        <dbReference type="Proteomes" id="UP000031036"/>
    </source>
</evidence>
<name>A0A0B2V1X0_TOXCA</name>
<evidence type="ECO:0000313" key="1">
    <source>
        <dbReference type="EMBL" id="KHN75010.1"/>
    </source>
</evidence>
<feature type="non-terminal residue" evidence="1">
    <location>
        <position position="135"/>
    </location>
</feature>
<reference evidence="1 2" key="1">
    <citation type="submission" date="2014-11" db="EMBL/GenBank/DDBJ databases">
        <title>Genetic blueprint of the zoonotic pathogen Toxocara canis.</title>
        <authorList>
            <person name="Zhu X.-Q."/>
            <person name="Korhonen P.K."/>
            <person name="Cai H."/>
            <person name="Young N.D."/>
            <person name="Nejsum P."/>
            <person name="von Samson-Himmelstjerna G."/>
            <person name="Boag P.R."/>
            <person name="Tan P."/>
            <person name="Li Q."/>
            <person name="Min J."/>
            <person name="Yang Y."/>
            <person name="Wang X."/>
            <person name="Fang X."/>
            <person name="Hall R.S."/>
            <person name="Hofmann A."/>
            <person name="Sternberg P.W."/>
            <person name="Jex A.R."/>
            <person name="Gasser R.B."/>
        </authorList>
    </citation>
    <scope>NUCLEOTIDE SEQUENCE [LARGE SCALE GENOMIC DNA]</scope>
    <source>
        <strain evidence="1">PN_DK_2014</strain>
    </source>
</reference>
<organism evidence="1 2">
    <name type="scientific">Toxocara canis</name>
    <name type="common">Canine roundworm</name>
    <dbReference type="NCBI Taxonomy" id="6265"/>
    <lineage>
        <taxon>Eukaryota</taxon>
        <taxon>Metazoa</taxon>
        <taxon>Ecdysozoa</taxon>
        <taxon>Nematoda</taxon>
        <taxon>Chromadorea</taxon>
        <taxon>Rhabditida</taxon>
        <taxon>Spirurina</taxon>
        <taxon>Ascaridomorpha</taxon>
        <taxon>Ascaridoidea</taxon>
        <taxon>Toxocaridae</taxon>
        <taxon>Toxocara</taxon>
    </lineage>
</organism>
<feature type="non-terminal residue" evidence="1">
    <location>
        <position position="1"/>
    </location>
</feature>
<dbReference type="EMBL" id="JPKZ01002793">
    <property type="protein sequence ID" value="KHN75010.1"/>
    <property type="molecule type" value="Genomic_DNA"/>
</dbReference>
<accession>A0A0B2V1X0</accession>
<gene>
    <name evidence="1" type="ORF">Tcan_01718</name>
</gene>
<sequence length="135" mass="15358">LDSAVIWDCLIACRWLRLESLKRPLNKILLLGEARSRSQRPPSKWHRKRAQMKKGLPKIGAIAGATETTVKLTYRLTLPCARHLFPGKFQFGRYQLTGSSIILFCVCCFSDVVLFPPQMFSLVPYNLNSPHNSKV</sequence>